<dbReference type="Proteomes" id="UP000756530">
    <property type="component" value="Unassembled WGS sequence"/>
</dbReference>
<feature type="domain" description="NAD(P)-binding" evidence="1">
    <location>
        <begin position="7"/>
        <end position="204"/>
    </location>
</feature>
<dbReference type="EMBL" id="JAHUZE010000003">
    <property type="protein sequence ID" value="MBV7379782.1"/>
    <property type="molecule type" value="Genomic_DNA"/>
</dbReference>
<dbReference type="InterPro" id="IPR016040">
    <property type="entry name" value="NAD(P)-bd_dom"/>
</dbReference>
<keyword evidence="3" id="KW-1185">Reference proteome</keyword>
<dbReference type="RefSeq" id="WP_218392974.1">
    <property type="nucleotide sequence ID" value="NZ_JAHUZE010000003.1"/>
</dbReference>
<name>A0ABS6T3I3_9RHOB</name>
<organism evidence="2 3">
    <name type="scientific">Maritimibacter dapengensis</name>
    <dbReference type="NCBI Taxonomy" id="2836868"/>
    <lineage>
        <taxon>Bacteria</taxon>
        <taxon>Pseudomonadati</taxon>
        <taxon>Pseudomonadota</taxon>
        <taxon>Alphaproteobacteria</taxon>
        <taxon>Rhodobacterales</taxon>
        <taxon>Roseobacteraceae</taxon>
        <taxon>Maritimibacter</taxon>
    </lineage>
</organism>
<dbReference type="InterPro" id="IPR051606">
    <property type="entry name" value="Polyketide_Oxido-like"/>
</dbReference>
<evidence type="ECO:0000313" key="3">
    <source>
        <dbReference type="Proteomes" id="UP000756530"/>
    </source>
</evidence>
<reference evidence="2 3" key="1">
    <citation type="submission" date="2021-05" db="EMBL/GenBank/DDBJ databases">
        <title>Culturable bacteria isolated from Daya Bay.</title>
        <authorList>
            <person name="Zheng W."/>
            <person name="Yu S."/>
            <person name="Huang Y."/>
        </authorList>
    </citation>
    <scope>NUCLEOTIDE SEQUENCE [LARGE SCALE GENOMIC DNA]</scope>
    <source>
        <strain evidence="2 3">DP4N28-5</strain>
    </source>
</reference>
<dbReference type="PANTHER" id="PTHR43355:SF2">
    <property type="entry name" value="FLAVIN REDUCTASE (NADPH)"/>
    <property type="match status" value="1"/>
</dbReference>
<protein>
    <submittedName>
        <fullName evidence="2">NAD(P)H-binding protein</fullName>
    </submittedName>
</protein>
<evidence type="ECO:0000259" key="1">
    <source>
        <dbReference type="Pfam" id="PF13460"/>
    </source>
</evidence>
<evidence type="ECO:0000313" key="2">
    <source>
        <dbReference type="EMBL" id="MBV7379782.1"/>
    </source>
</evidence>
<gene>
    <name evidence="2" type="ORF">KJP28_12690</name>
</gene>
<accession>A0ABS6T3I3</accession>
<comment type="caution">
    <text evidence="2">The sequence shown here is derived from an EMBL/GenBank/DDBJ whole genome shotgun (WGS) entry which is preliminary data.</text>
</comment>
<proteinExistence type="predicted"/>
<dbReference type="Pfam" id="PF13460">
    <property type="entry name" value="NAD_binding_10"/>
    <property type="match status" value="1"/>
</dbReference>
<sequence>MKIAIIGISGKLGQYMTQHCLDLGYEVVGVCRPESVGKLARFKDRITVFPGRTNDPEVVRRAVENADGVLTVLAPWGVEDYASGTVRAVMDNAPKDARLIFSSGWHLSVDGKDRYSWKIHFFEKVVGPVVRALRVVDLNDQHRAGKLIFSSGRRWTLVRGSDLEEGESEGLPIWAERAHDPRLAANRTRRTDFALFMVHALTDEGLVQKAPAISAAA</sequence>
<dbReference type="PANTHER" id="PTHR43355">
    <property type="entry name" value="FLAVIN REDUCTASE (NADPH)"/>
    <property type="match status" value="1"/>
</dbReference>